<dbReference type="PANTHER" id="PTHR45754">
    <property type="entry name" value="METHYLENETETRAHYDROFOLATE REDUCTASE"/>
    <property type="match status" value="1"/>
</dbReference>
<evidence type="ECO:0000256" key="4">
    <source>
        <dbReference type="ARBA" id="ARBA00022605"/>
    </source>
</evidence>
<dbReference type="GO" id="GO:0071949">
    <property type="term" value="F:FAD binding"/>
    <property type="evidence" value="ECO:0007669"/>
    <property type="project" value="TreeGrafter"/>
</dbReference>
<evidence type="ECO:0000256" key="11">
    <source>
        <dbReference type="ARBA" id="ARBA00048628"/>
    </source>
</evidence>
<organism evidence="14">
    <name type="scientific">Candidatus Kentrum sp. UNK</name>
    <dbReference type="NCBI Taxonomy" id="2126344"/>
    <lineage>
        <taxon>Bacteria</taxon>
        <taxon>Pseudomonadati</taxon>
        <taxon>Pseudomonadota</taxon>
        <taxon>Gammaproteobacteria</taxon>
        <taxon>Candidatus Kentrum</taxon>
    </lineage>
</organism>
<dbReference type="NCBIfam" id="TIGR00676">
    <property type="entry name" value="fadh2"/>
    <property type="match status" value="1"/>
</dbReference>
<dbReference type="PANTHER" id="PTHR45754:SF3">
    <property type="entry name" value="METHYLENETETRAHYDROFOLATE REDUCTASE (NADPH)"/>
    <property type="match status" value="1"/>
</dbReference>
<dbReference type="GO" id="GO:0009086">
    <property type="term" value="P:methionine biosynthetic process"/>
    <property type="evidence" value="ECO:0007669"/>
    <property type="project" value="UniProtKB-KW"/>
</dbReference>
<dbReference type="SUPFAM" id="SSF51730">
    <property type="entry name" value="FAD-linked oxidoreductase"/>
    <property type="match status" value="1"/>
</dbReference>
<evidence type="ECO:0000313" key="14">
    <source>
        <dbReference type="EMBL" id="VFK73130.1"/>
    </source>
</evidence>
<evidence type="ECO:0000256" key="2">
    <source>
        <dbReference type="ARBA" id="ARBA00004777"/>
    </source>
</evidence>
<dbReference type="GO" id="GO:0035999">
    <property type="term" value="P:tetrahydrofolate interconversion"/>
    <property type="evidence" value="ECO:0007669"/>
    <property type="project" value="UniProtKB-UniPathway"/>
</dbReference>
<evidence type="ECO:0000256" key="8">
    <source>
        <dbReference type="ARBA" id="ARBA00023027"/>
    </source>
</evidence>
<evidence type="ECO:0000256" key="12">
    <source>
        <dbReference type="RuleBase" id="RU003862"/>
    </source>
</evidence>
<keyword evidence="7 12" id="KW-0560">Oxidoreductase</keyword>
<dbReference type="EC" id="1.5.1.54" evidence="12"/>
<evidence type="ECO:0000256" key="9">
    <source>
        <dbReference type="ARBA" id="ARBA00023167"/>
    </source>
</evidence>
<comment type="catalytic activity">
    <reaction evidence="11">
        <text>(6S)-5-methyl-5,6,7,8-tetrahydrofolate + NAD(+) = (6R)-5,10-methylene-5,6,7,8-tetrahydrofolate + NADH + H(+)</text>
        <dbReference type="Rhea" id="RHEA:19821"/>
        <dbReference type="ChEBI" id="CHEBI:15378"/>
        <dbReference type="ChEBI" id="CHEBI:15636"/>
        <dbReference type="ChEBI" id="CHEBI:18608"/>
        <dbReference type="ChEBI" id="CHEBI:57540"/>
        <dbReference type="ChEBI" id="CHEBI:57945"/>
        <dbReference type="EC" id="1.5.1.54"/>
    </reaction>
    <physiologicalReaction direction="right-to-left" evidence="11">
        <dbReference type="Rhea" id="RHEA:19823"/>
    </physiologicalReaction>
</comment>
<accession>A0A451B4A5</accession>
<dbReference type="InterPro" id="IPR004620">
    <property type="entry name" value="MTHF_reductase_bac"/>
</dbReference>
<dbReference type="Pfam" id="PF02219">
    <property type="entry name" value="MTHFR"/>
    <property type="match status" value="1"/>
</dbReference>
<evidence type="ECO:0000256" key="10">
    <source>
        <dbReference type="ARBA" id="ARBA00034478"/>
    </source>
</evidence>
<evidence type="ECO:0000256" key="7">
    <source>
        <dbReference type="ARBA" id="ARBA00023002"/>
    </source>
</evidence>
<dbReference type="CDD" id="cd00537">
    <property type="entry name" value="MTHFR"/>
    <property type="match status" value="1"/>
</dbReference>
<evidence type="ECO:0000256" key="1">
    <source>
        <dbReference type="ARBA" id="ARBA00001974"/>
    </source>
</evidence>
<dbReference type="UniPathway" id="UPA00193"/>
<dbReference type="InterPro" id="IPR003171">
    <property type="entry name" value="Mehydrof_redctse-like"/>
</dbReference>
<evidence type="ECO:0000313" key="13">
    <source>
        <dbReference type="EMBL" id="VFK67798.1"/>
    </source>
</evidence>
<protein>
    <recommendedName>
        <fullName evidence="12">Methylenetetrahydrofolate reductase</fullName>
        <ecNumber evidence="12">1.5.1.54</ecNumber>
    </recommendedName>
</protein>
<comment type="similarity">
    <text evidence="3 12">Belongs to the methylenetetrahydrofolate reductase family.</text>
</comment>
<evidence type="ECO:0000256" key="6">
    <source>
        <dbReference type="ARBA" id="ARBA00022827"/>
    </source>
</evidence>
<evidence type="ECO:0000256" key="3">
    <source>
        <dbReference type="ARBA" id="ARBA00006743"/>
    </source>
</evidence>
<keyword evidence="9" id="KW-0486">Methionine biosynthesis</keyword>
<comment type="cofactor">
    <cofactor evidence="1 12">
        <name>FAD</name>
        <dbReference type="ChEBI" id="CHEBI:57692"/>
    </cofactor>
</comment>
<comment type="pathway">
    <text evidence="2 12">One-carbon metabolism; tetrahydrofolate interconversion.</text>
</comment>
<comment type="pathway">
    <text evidence="10">Amino-acid biosynthesis; L-methionine biosynthesis via de novo pathway.</text>
</comment>
<sequence>MNPSDSNPLVFSFEFFPPKTSQGHDKLRATWRRLSQLDPDFFSVTFGAGGSTQVGTVETVLEIHRDSGIDAAPHLSCIGSSRVKIREILAHYLSNGIRRIVALRGDFPPDMAEPGEFRHANELVEFIRVEVGDKLHIEVAAYPEFHPTAPSASADLENFKRKVEAGANSAITQYFYNKDAYLRFVDNCQRIGVDIPIVPGIMPITNYVSLAGFSERCGAEVPRWLRWRLQEFGDDMKALRAFGTDVVTELCQELLSAGAPGLHFYVLNRAEPIMTIWKNLDLSNRQGPR</sequence>
<dbReference type="Gene3D" id="3.20.20.220">
    <property type="match status" value="1"/>
</dbReference>
<dbReference type="EMBL" id="CAADFZ010000166">
    <property type="protein sequence ID" value="VFK67798.1"/>
    <property type="molecule type" value="Genomic_DNA"/>
</dbReference>
<keyword evidence="6 12" id="KW-0274">FAD</keyword>
<dbReference type="InterPro" id="IPR029041">
    <property type="entry name" value="FAD-linked_oxidoreductase-like"/>
</dbReference>
<name>A0A451B4A5_9GAMM</name>
<proteinExistence type="inferred from homology"/>
<keyword evidence="5 12" id="KW-0285">Flavoprotein</keyword>
<dbReference type="GO" id="GO:0106312">
    <property type="term" value="F:methylenetetrahydrofolate reductase (NADH) activity"/>
    <property type="evidence" value="ECO:0007669"/>
    <property type="project" value="UniProtKB-EC"/>
</dbReference>
<gene>
    <name evidence="13" type="ORF">BECKUNK1418G_GA0071005_11668</name>
    <name evidence="14" type="ORF">BECKUNK1418H_GA0071006_11658</name>
</gene>
<keyword evidence="8" id="KW-0520">NAD</keyword>
<dbReference type="GO" id="GO:0005829">
    <property type="term" value="C:cytosol"/>
    <property type="evidence" value="ECO:0007669"/>
    <property type="project" value="InterPro"/>
</dbReference>
<dbReference type="EMBL" id="CAADGD010000165">
    <property type="protein sequence ID" value="VFK73130.1"/>
    <property type="molecule type" value="Genomic_DNA"/>
</dbReference>
<reference evidence="14" key="1">
    <citation type="submission" date="2019-02" db="EMBL/GenBank/DDBJ databases">
        <authorList>
            <person name="Gruber-Vodicka R. H."/>
            <person name="Seah K. B. B."/>
        </authorList>
    </citation>
    <scope>NUCLEOTIDE SEQUENCE</scope>
    <source>
        <strain evidence="14">BECK_BY19</strain>
        <strain evidence="13">BECK_BY8</strain>
    </source>
</reference>
<dbReference type="AlphaFoldDB" id="A0A451B4A5"/>
<evidence type="ECO:0000256" key="5">
    <source>
        <dbReference type="ARBA" id="ARBA00022630"/>
    </source>
</evidence>
<keyword evidence="4" id="KW-0028">Amino-acid biosynthesis</keyword>